<reference evidence="3 4" key="1">
    <citation type="submission" date="2021-02" db="EMBL/GenBank/DDBJ databases">
        <title>De Novo genome assembly of isolated myxobacteria.</title>
        <authorList>
            <person name="Stevens D.C."/>
        </authorList>
    </citation>
    <scope>NUCLEOTIDE SEQUENCE [LARGE SCALE GENOMIC DNA]</scope>
    <source>
        <strain evidence="3 4">SCHIC003</strain>
    </source>
</reference>
<accession>A0ABX7MZ94</accession>
<keyword evidence="4" id="KW-1185">Reference proteome</keyword>
<name>A0ABX7MZ94_9BACT</name>
<dbReference type="CDD" id="cd13442">
    <property type="entry name" value="CDI_toxin_Bp1026b-like"/>
    <property type="match status" value="1"/>
</dbReference>
<feature type="domain" description="tRNA nuclease CdiA C-terminal" evidence="2">
    <location>
        <begin position="179"/>
        <end position="261"/>
    </location>
</feature>
<dbReference type="Gene3D" id="3.40.1350.120">
    <property type="match status" value="1"/>
</dbReference>
<protein>
    <recommendedName>
        <fullName evidence="2">tRNA nuclease CdiA C-terminal domain-containing protein</fullName>
    </recommendedName>
</protein>
<organism evidence="3 4">
    <name type="scientific">Myxococcus landrumensis</name>
    <dbReference type="NCBI Taxonomy" id="2813577"/>
    <lineage>
        <taxon>Bacteria</taxon>
        <taxon>Pseudomonadati</taxon>
        <taxon>Myxococcota</taxon>
        <taxon>Myxococcia</taxon>
        <taxon>Myxococcales</taxon>
        <taxon>Cystobacterineae</taxon>
        <taxon>Myxococcaceae</taxon>
        <taxon>Myxococcus</taxon>
    </lineage>
</organism>
<evidence type="ECO:0000313" key="4">
    <source>
        <dbReference type="Proteomes" id="UP000663090"/>
    </source>
</evidence>
<evidence type="ECO:0000313" key="3">
    <source>
        <dbReference type="EMBL" id="QSQ11744.1"/>
    </source>
</evidence>
<dbReference type="EMBL" id="CP071091">
    <property type="protein sequence ID" value="QSQ11744.1"/>
    <property type="molecule type" value="Genomic_DNA"/>
</dbReference>
<dbReference type="Pfam" id="PF18451">
    <property type="entry name" value="CdiA_C"/>
    <property type="match status" value="1"/>
</dbReference>
<feature type="region of interest" description="Disordered" evidence="1">
    <location>
        <begin position="98"/>
        <end position="142"/>
    </location>
</feature>
<dbReference type="InterPro" id="IPR033806">
    <property type="entry name" value="CDI_toxin_Bp1026b-like"/>
</dbReference>
<gene>
    <name evidence="3" type="ORF">JY572_25520</name>
</gene>
<evidence type="ECO:0000259" key="2">
    <source>
        <dbReference type="Pfam" id="PF18451"/>
    </source>
</evidence>
<dbReference type="InterPro" id="IPR040559">
    <property type="entry name" value="CdiA_C"/>
</dbReference>
<dbReference type="Proteomes" id="UP000663090">
    <property type="component" value="Chromosome"/>
</dbReference>
<proteinExistence type="predicted"/>
<sequence length="266" mass="28038">MATRFDQLSAAGERYGKVMGANAARVFVMLATAAIGSTAGLAQKVPTLPGYTQAAAVAAREGGFRLSSIAQVEAVAMSSAGTVTIALAPGAVLMSAAQQPGGSGAGGTNAPSAAGLAQTLPSQRPHPNASPSGHRPRVSPQDDNATIRSLMRENESADLLAKAGFKVEQRPQVLGTTREPDFRIEGRIFDNYAPSTSSPRNIWAVINDTKVNPVGKHMQADRIVLNLRDSGVDLAALRRQFTDWPMPNLKEVIVITREGSIVPFWP</sequence>
<dbReference type="RefSeq" id="WP_206713484.1">
    <property type="nucleotide sequence ID" value="NZ_CP071091.1"/>
</dbReference>
<evidence type="ECO:0000256" key="1">
    <source>
        <dbReference type="SAM" id="MobiDB-lite"/>
    </source>
</evidence>